<accession>A0A8H6RHU5</accession>
<dbReference type="GO" id="GO:0006826">
    <property type="term" value="P:iron ion transport"/>
    <property type="evidence" value="ECO:0007669"/>
    <property type="project" value="TreeGrafter"/>
</dbReference>
<keyword evidence="5" id="KW-0406">Ion transport</keyword>
<evidence type="ECO:0000256" key="3">
    <source>
        <dbReference type="ARBA" id="ARBA00022692"/>
    </source>
</evidence>
<evidence type="ECO:0000256" key="6">
    <source>
        <dbReference type="ARBA" id="ARBA00023136"/>
    </source>
</evidence>
<dbReference type="SFLD" id="SFLDS00052">
    <property type="entry name" value="Ferric_Reductase_Domain"/>
    <property type="match status" value="1"/>
</dbReference>
<protein>
    <submittedName>
        <fullName evidence="10">Ferric/cupric reductase transmembrane component B</fullName>
    </submittedName>
</protein>
<feature type="transmembrane region" description="Helical" evidence="8">
    <location>
        <begin position="157"/>
        <end position="178"/>
    </location>
</feature>
<dbReference type="Pfam" id="PF01794">
    <property type="entry name" value="Ferric_reduct"/>
    <property type="match status" value="1"/>
</dbReference>
<comment type="subcellular location">
    <subcellularLocation>
        <location evidence="1">Membrane</location>
        <topology evidence="1">Multi-pass membrane protein</topology>
    </subcellularLocation>
</comment>
<dbReference type="GO" id="GO:0015677">
    <property type="term" value="P:copper ion import"/>
    <property type="evidence" value="ECO:0007669"/>
    <property type="project" value="TreeGrafter"/>
</dbReference>
<dbReference type="EMBL" id="JABCIY010000150">
    <property type="protein sequence ID" value="KAF7192090.1"/>
    <property type="molecule type" value="Genomic_DNA"/>
</dbReference>
<gene>
    <name evidence="10" type="ORF">HII31_06476</name>
</gene>
<feature type="region of interest" description="Disordered" evidence="7">
    <location>
        <begin position="483"/>
        <end position="504"/>
    </location>
</feature>
<feature type="transmembrane region" description="Helical" evidence="8">
    <location>
        <begin position="298"/>
        <end position="317"/>
    </location>
</feature>
<feature type="transmembrane region" description="Helical" evidence="8">
    <location>
        <begin position="393"/>
        <end position="411"/>
    </location>
</feature>
<evidence type="ECO:0000313" key="11">
    <source>
        <dbReference type="Proteomes" id="UP000660729"/>
    </source>
</evidence>
<evidence type="ECO:0000313" key="10">
    <source>
        <dbReference type="EMBL" id="KAF7192090.1"/>
    </source>
</evidence>
<reference evidence="10" key="1">
    <citation type="submission" date="2020-04" db="EMBL/GenBank/DDBJ databases">
        <title>Draft genome resource of the tomato pathogen Pseudocercospora fuligena.</title>
        <authorList>
            <person name="Zaccaron A."/>
        </authorList>
    </citation>
    <scope>NUCLEOTIDE SEQUENCE</scope>
    <source>
        <strain evidence="10">PF001</strain>
    </source>
</reference>
<dbReference type="CDD" id="cd06186">
    <property type="entry name" value="NOX_Duox_like_FAD_NADP"/>
    <property type="match status" value="1"/>
</dbReference>
<dbReference type="PANTHER" id="PTHR32361">
    <property type="entry name" value="FERRIC/CUPRIC REDUCTASE TRANSMEMBRANE COMPONENT"/>
    <property type="match status" value="1"/>
</dbReference>
<feature type="transmembrane region" description="Helical" evidence="8">
    <location>
        <begin position="361"/>
        <end position="381"/>
    </location>
</feature>
<keyword evidence="4 8" id="KW-1133">Transmembrane helix</keyword>
<evidence type="ECO:0000256" key="4">
    <source>
        <dbReference type="ARBA" id="ARBA00022989"/>
    </source>
</evidence>
<feature type="domain" description="Ferric oxidoreductase" evidence="9">
    <location>
        <begin position="261"/>
        <end position="376"/>
    </location>
</feature>
<feature type="compositionally biased region" description="Basic and acidic residues" evidence="7">
    <location>
        <begin position="485"/>
        <end position="496"/>
    </location>
</feature>
<dbReference type="OrthoDB" id="167398at2759"/>
<keyword evidence="6 8" id="KW-0472">Membrane</keyword>
<keyword evidence="11" id="KW-1185">Reference proteome</keyword>
<evidence type="ECO:0000256" key="5">
    <source>
        <dbReference type="ARBA" id="ARBA00023065"/>
    </source>
</evidence>
<feature type="transmembrane region" description="Helical" evidence="8">
    <location>
        <begin position="259"/>
        <end position="277"/>
    </location>
</feature>
<dbReference type="PANTHER" id="PTHR32361:SF9">
    <property type="entry name" value="FERRIC REDUCTASE TRANSMEMBRANE COMPONENT 3-RELATED"/>
    <property type="match status" value="1"/>
</dbReference>
<comment type="caution">
    <text evidence="10">The sequence shown here is derived from an EMBL/GenBank/DDBJ whole genome shotgun (WGS) entry which is preliminary data.</text>
</comment>
<name>A0A8H6RHU5_9PEZI</name>
<sequence length="663" mass="75120">MYEPLCPYSCRTALAYNTLNCSTTIVTDSDGHKQWATTTPDCYATDDSYLTNLAWCINQRCTEMLGWEIEKYWEEGATGDSTSHRRLDETGVSVSIHRPAPKWTYQEALNQVKEPRVMPLFPGSLINGTSVVGDEFFTLQSNTMRTFERNEVSHERYGLIVIILGVALPIAASLLRFLPVPELLRSRLYASIIDPPLFGMRHKEPYFNLGTMPTRGQALFLAYMVVINVILSAVGYHAAQPNAWWDSTHEEILTQVGNRVGVLSFANTPLVILYAGRNNVLYWITGWGQSTFILLHRWTAYICSLQAILHSIIWLQLYLDLGRHASESQLPYWYWGVIGTLAFALLLPASIIPLRQKMFEIFLASHIALTVLALVGSYLHIIYRFEHQWGYELWMYIAFAVWGFDRILRLVRMAWNGLRWAQITIIDDEYMQVDILGAKGNGHAYLYFPTLTFRVWENHPFCIAATVLAPALGENLSIKSSAASSDKDDIQSDEKTMQSTSTELRQQQTQVGLSFFLRSYSGATSFLRRHVRLPVFVEAGYLEPHDCSEYSSLICIVGGVAITTVTSLMRRYPGRAKLYWSCRSPGLVKAVEPTIRNADKHIKIGSRHDIEQVVEREADQGSGAMAVAVSGPASMLDEVRRVVLKTALTSRRPIRLIDEQYIW</sequence>
<evidence type="ECO:0000256" key="2">
    <source>
        <dbReference type="ARBA" id="ARBA00022448"/>
    </source>
</evidence>
<dbReference type="Proteomes" id="UP000660729">
    <property type="component" value="Unassembled WGS sequence"/>
</dbReference>
<feature type="transmembrane region" description="Helical" evidence="8">
    <location>
        <begin position="332"/>
        <end position="354"/>
    </location>
</feature>
<dbReference type="InterPro" id="IPR013130">
    <property type="entry name" value="Fe3_Rdtase_TM_dom"/>
</dbReference>
<keyword evidence="3 8" id="KW-0812">Transmembrane</keyword>
<dbReference type="GO" id="GO:0000293">
    <property type="term" value="F:ferric-chelate reductase activity"/>
    <property type="evidence" value="ECO:0007669"/>
    <property type="project" value="TreeGrafter"/>
</dbReference>
<dbReference type="InterPro" id="IPR051410">
    <property type="entry name" value="Ferric/Cupric_Reductase"/>
</dbReference>
<dbReference type="AlphaFoldDB" id="A0A8H6RHU5"/>
<evidence type="ECO:0000256" key="7">
    <source>
        <dbReference type="SAM" id="MobiDB-lite"/>
    </source>
</evidence>
<proteinExistence type="predicted"/>
<evidence type="ECO:0000256" key="1">
    <source>
        <dbReference type="ARBA" id="ARBA00004141"/>
    </source>
</evidence>
<evidence type="ECO:0000256" key="8">
    <source>
        <dbReference type="SAM" id="Phobius"/>
    </source>
</evidence>
<dbReference type="GO" id="GO:0005886">
    <property type="term" value="C:plasma membrane"/>
    <property type="evidence" value="ECO:0007669"/>
    <property type="project" value="TreeGrafter"/>
</dbReference>
<organism evidence="10 11">
    <name type="scientific">Pseudocercospora fuligena</name>
    <dbReference type="NCBI Taxonomy" id="685502"/>
    <lineage>
        <taxon>Eukaryota</taxon>
        <taxon>Fungi</taxon>
        <taxon>Dikarya</taxon>
        <taxon>Ascomycota</taxon>
        <taxon>Pezizomycotina</taxon>
        <taxon>Dothideomycetes</taxon>
        <taxon>Dothideomycetidae</taxon>
        <taxon>Mycosphaerellales</taxon>
        <taxon>Mycosphaerellaceae</taxon>
        <taxon>Pseudocercospora</taxon>
    </lineage>
</organism>
<dbReference type="GO" id="GO:0006879">
    <property type="term" value="P:intracellular iron ion homeostasis"/>
    <property type="evidence" value="ECO:0007669"/>
    <property type="project" value="TreeGrafter"/>
</dbReference>
<feature type="transmembrane region" description="Helical" evidence="8">
    <location>
        <begin position="218"/>
        <end position="239"/>
    </location>
</feature>
<evidence type="ECO:0000259" key="9">
    <source>
        <dbReference type="Pfam" id="PF01794"/>
    </source>
</evidence>
<keyword evidence="2" id="KW-0813">Transport</keyword>